<dbReference type="InterPro" id="IPR043129">
    <property type="entry name" value="ATPase_NBD"/>
</dbReference>
<protein>
    <submittedName>
        <fullName evidence="4">Uncharacterized protein</fullName>
    </submittedName>
</protein>
<feature type="coiled-coil region" evidence="1">
    <location>
        <begin position="175"/>
        <end position="202"/>
    </location>
</feature>
<feature type="domain" description="Ppx/GppA phosphatase N-terminal" evidence="2">
    <location>
        <begin position="28"/>
        <end position="330"/>
    </location>
</feature>
<dbReference type="Gene3D" id="3.30.420.40">
    <property type="match status" value="1"/>
</dbReference>
<dbReference type="InterPro" id="IPR003695">
    <property type="entry name" value="Ppx_GppA_N"/>
</dbReference>
<feature type="domain" description="RTG2 C-terminal" evidence="3">
    <location>
        <begin position="336"/>
        <end position="555"/>
    </location>
</feature>
<gene>
    <name evidence="4" type="ORF">EYZ11_002799</name>
</gene>
<evidence type="ECO:0000313" key="5">
    <source>
        <dbReference type="Proteomes" id="UP000308092"/>
    </source>
</evidence>
<dbReference type="PANTHER" id="PTHR30005:SF0">
    <property type="entry name" value="RETROGRADE REGULATION PROTEIN 2"/>
    <property type="match status" value="1"/>
</dbReference>
<dbReference type="FunFam" id="3.30.420.40:FF:000191">
    <property type="entry name" value="Retrograde regulation protein 2"/>
    <property type="match status" value="1"/>
</dbReference>
<organism evidence="4 5">
    <name type="scientific">Aspergillus tanneri</name>
    <dbReference type="NCBI Taxonomy" id="1220188"/>
    <lineage>
        <taxon>Eukaryota</taxon>
        <taxon>Fungi</taxon>
        <taxon>Dikarya</taxon>
        <taxon>Ascomycota</taxon>
        <taxon>Pezizomycotina</taxon>
        <taxon>Eurotiomycetes</taxon>
        <taxon>Eurotiomycetidae</taxon>
        <taxon>Eurotiales</taxon>
        <taxon>Aspergillaceae</taxon>
        <taxon>Aspergillus</taxon>
        <taxon>Aspergillus subgen. Circumdati</taxon>
    </lineage>
</organism>
<dbReference type="EMBL" id="SOSA01000065">
    <property type="protein sequence ID" value="THC97752.1"/>
    <property type="molecule type" value="Genomic_DNA"/>
</dbReference>
<dbReference type="AlphaFoldDB" id="A0A4S3JQ28"/>
<dbReference type="SUPFAM" id="SSF53067">
    <property type="entry name" value="Actin-like ATPase domain"/>
    <property type="match status" value="2"/>
</dbReference>
<dbReference type="Gene3D" id="3.30.420.150">
    <property type="entry name" value="Exopolyphosphatase. Domain 2"/>
    <property type="match status" value="1"/>
</dbReference>
<dbReference type="GO" id="GO:0006357">
    <property type="term" value="P:regulation of transcription by RNA polymerase II"/>
    <property type="evidence" value="ECO:0007669"/>
    <property type="project" value="TreeGrafter"/>
</dbReference>
<dbReference type="PANTHER" id="PTHR30005">
    <property type="entry name" value="EXOPOLYPHOSPHATASE"/>
    <property type="match status" value="1"/>
</dbReference>
<evidence type="ECO:0000256" key="1">
    <source>
        <dbReference type="SAM" id="Coils"/>
    </source>
</evidence>
<evidence type="ECO:0000259" key="2">
    <source>
        <dbReference type="Pfam" id="PF02541"/>
    </source>
</evidence>
<name>A0A4S3JQ28_9EURO</name>
<dbReference type="Gene3D" id="1.10.3210.10">
    <property type="entry name" value="Hypothetical protein af1432"/>
    <property type="match status" value="1"/>
</dbReference>
<dbReference type="FunFam" id="3.30.420.150:FF:000007">
    <property type="entry name" value="Retrograde regulation protein 2"/>
    <property type="match status" value="1"/>
</dbReference>
<sequence>MAADSTYTYLPSNGIRFSITDLSPPTARVMPAVFQDRAAISLYDVQFSTSGERGPIPLETMDQVVDGLVRFQATCEDFGVPTQNIYVLATEATRTAPNSHEFRTRIQDRTGWEVRLLSKEDEGRFGALGIASCSYSVAGLAMDLGGGSTQITWVVEKDGVLTTSPKGSFSFPYGAAALTMRLEKARKEGHKAEKALREEMTRNFREAYKRLDVPQFMTDSTGHLDLYLSGGGFRGWGYVLMAQSTIRPYPIPIINGYRVSRNSFYDTVSVLDMVSDAGDDIFGVSKRRASQIPAVAFLVNVIMDALPSITHIQFCQGGVREGFLFDRMPEAIRSQNPLVAATLPYAPPSADAIRQLLASAFPTSSSHLASFRPPDSFTSGLLTAIANLLFIHSQVPRESRSAAALHSTSTGILASVNTLSHVERALIALVLCERWAGDLAPTDQIHQQQLARCVSAPEAWWCRYLGRVATLIGDIYPAGRVSTAHWRIGLETEWDIVTKKRRCDLLRLRVTCNHSSGVVESMEKNELPQRAEKIERLGKKKNQIEGYGVKVGVTVS</sequence>
<reference evidence="4 5" key="1">
    <citation type="submission" date="2019-03" db="EMBL/GenBank/DDBJ databases">
        <title>The genome sequence of a newly discovered highly antifungal drug resistant Aspergillus species, Aspergillus tanneri NIH 1004.</title>
        <authorList>
            <person name="Mounaud S."/>
            <person name="Singh I."/>
            <person name="Joardar V."/>
            <person name="Pakala S."/>
            <person name="Pakala S."/>
            <person name="Venepally P."/>
            <person name="Hoover J."/>
            <person name="Nierman W."/>
            <person name="Chung J."/>
            <person name="Losada L."/>
        </authorList>
    </citation>
    <scope>NUCLEOTIDE SEQUENCE [LARGE SCALE GENOMIC DNA]</scope>
    <source>
        <strain evidence="4 5">NIH1004</strain>
    </source>
</reference>
<dbReference type="InterPro" id="IPR057512">
    <property type="entry name" value="RTG2_C"/>
</dbReference>
<dbReference type="VEuPathDB" id="FungiDB:EYZ11_002799"/>
<evidence type="ECO:0000259" key="3">
    <source>
        <dbReference type="Pfam" id="PF23566"/>
    </source>
</evidence>
<dbReference type="Pfam" id="PF02541">
    <property type="entry name" value="Ppx-GppA"/>
    <property type="match status" value="1"/>
</dbReference>
<keyword evidence="5" id="KW-1185">Reference proteome</keyword>
<comment type="caution">
    <text evidence="4">The sequence shown here is derived from an EMBL/GenBank/DDBJ whole genome shotgun (WGS) entry which is preliminary data.</text>
</comment>
<keyword evidence="1" id="KW-0175">Coiled coil</keyword>
<dbReference type="Proteomes" id="UP000308092">
    <property type="component" value="Unassembled WGS sequence"/>
</dbReference>
<accession>A0A4S3JQ28</accession>
<evidence type="ECO:0000313" key="4">
    <source>
        <dbReference type="EMBL" id="THC97752.1"/>
    </source>
</evidence>
<proteinExistence type="predicted"/>
<dbReference type="Pfam" id="PF23566">
    <property type="entry name" value="RTG2_C"/>
    <property type="match status" value="1"/>
</dbReference>
<dbReference type="InterPro" id="IPR050273">
    <property type="entry name" value="GppA/Ppx_hydrolase"/>
</dbReference>